<comment type="caution">
    <text evidence="4">The sequence shown here is derived from an EMBL/GenBank/DDBJ whole genome shotgun (WGS) entry which is preliminary data.</text>
</comment>
<dbReference type="Pfam" id="PF04299">
    <property type="entry name" value="FMN_bind_2"/>
    <property type="match status" value="1"/>
</dbReference>
<gene>
    <name evidence="4" type="ORF">FQY83_08815</name>
</gene>
<feature type="region of interest" description="Disordered" evidence="2">
    <location>
        <begin position="1"/>
        <end position="43"/>
    </location>
</feature>
<dbReference type="AlphaFoldDB" id="A0A5C5U7C7"/>
<evidence type="ECO:0000259" key="3">
    <source>
        <dbReference type="Pfam" id="PF07859"/>
    </source>
</evidence>
<evidence type="ECO:0000256" key="1">
    <source>
        <dbReference type="ARBA" id="ARBA00022801"/>
    </source>
</evidence>
<dbReference type="InterPro" id="IPR029058">
    <property type="entry name" value="AB_hydrolase_fold"/>
</dbReference>
<organism evidence="4 5">
    <name type="scientific">Luteimonas marina</name>
    <dbReference type="NCBI Taxonomy" id="488485"/>
    <lineage>
        <taxon>Bacteria</taxon>
        <taxon>Pseudomonadati</taxon>
        <taxon>Pseudomonadota</taxon>
        <taxon>Gammaproteobacteria</taxon>
        <taxon>Lysobacterales</taxon>
        <taxon>Lysobacteraceae</taxon>
        <taxon>Luteimonas</taxon>
    </lineage>
</organism>
<dbReference type="Pfam" id="PF07859">
    <property type="entry name" value="Abhydrolase_3"/>
    <property type="match status" value="1"/>
</dbReference>
<accession>A0A5C5U7C7</accession>
<keyword evidence="1 4" id="KW-0378">Hydrolase</keyword>
<dbReference type="SUPFAM" id="SSF50475">
    <property type="entry name" value="FMN-binding split barrel"/>
    <property type="match status" value="1"/>
</dbReference>
<proteinExistence type="predicted"/>
<name>A0A5C5U7C7_9GAMM</name>
<dbReference type="Gene3D" id="2.30.110.10">
    <property type="entry name" value="Electron Transport, Fmn-binding Protein, Chain A"/>
    <property type="match status" value="1"/>
</dbReference>
<evidence type="ECO:0000313" key="5">
    <source>
        <dbReference type="Proteomes" id="UP000319980"/>
    </source>
</evidence>
<dbReference type="EMBL" id="VOHK01000003">
    <property type="protein sequence ID" value="TWT21432.1"/>
    <property type="molecule type" value="Genomic_DNA"/>
</dbReference>
<dbReference type="Gene3D" id="3.40.50.1820">
    <property type="entry name" value="alpha/beta hydrolase"/>
    <property type="match status" value="1"/>
</dbReference>
<dbReference type="PANTHER" id="PTHR48081:SF8">
    <property type="entry name" value="ALPHA_BETA HYDROLASE FOLD-3 DOMAIN-CONTAINING PROTEIN-RELATED"/>
    <property type="match status" value="1"/>
</dbReference>
<sequence length="576" mass="63138">MNSKRQPPGPNAGRPIPWPPPSPDRLPRFPSRPDPMSNPSLFQPLSPRDIADLVAEQPLAWIVSGAAGELSATPLPVQVECDADGHPLHLLGHFARSNPQWRAFADDPRATVLLIGPHGYVSPSWFADRTRAPTWNYATAIFDVDIELHDTPEDADRLLRGLTDDMERGRPGAWSIEEMGERYASLRKGVVGFQAHVRAARATFKLGQDERDDVFDDILRGLWDTRQHTLAAWMRRFDGGRGADAIAAIEPRAKPLDPEIAGFIDSVIAEGRRITAGRELDWPERREIVEQVRRPWCEGGPVPARTEEIFADTRHGPVRLRIHDPAPGTAKPTLAFLHGGGWAMFSLDTHDRVMRELAARAGVAVVGIDYALSPEVRYPVALEQVIDVVRWLQDNGAAHGFDASRLALGGDSAGGNLSTGAVLKLRDIGEGERIAAVLSYYAGFTPDCSPHSRRRYGTDEDMLTAKEVDTFWNYYISRPADRNSPYTHGLLAELEGLPPYFIGIGECDVLAEQNLAMAGKLLASGVDVEVKLYRGAPHSFIEAVAVSSVARQALEDGAAFLRRRFGLGRAVAAAHG</sequence>
<evidence type="ECO:0000256" key="2">
    <source>
        <dbReference type="SAM" id="MobiDB-lite"/>
    </source>
</evidence>
<dbReference type="InterPro" id="IPR013094">
    <property type="entry name" value="AB_hydrolase_3"/>
</dbReference>
<feature type="domain" description="Alpha/beta hydrolase fold-3" evidence="3">
    <location>
        <begin position="335"/>
        <end position="541"/>
    </location>
</feature>
<keyword evidence="5" id="KW-1185">Reference proteome</keyword>
<dbReference type="Proteomes" id="UP000319980">
    <property type="component" value="Unassembled WGS sequence"/>
</dbReference>
<protein>
    <submittedName>
        <fullName evidence="4">Steryl acetyl hydrolase</fullName>
    </submittedName>
</protein>
<dbReference type="PANTHER" id="PTHR48081">
    <property type="entry name" value="AB HYDROLASE SUPERFAMILY PROTEIN C4A8.06C"/>
    <property type="match status" value="1"/>
</dbReference>
<dbReference type="InterPro" id="IPR007396">
    <property type="entry name" value="TR_PAI2-type"/>
</dbReference>
<dbReference type="InterPro" id="IPR050300">
    <property type="entry name" value="GDXG_lipolytic_enzyme"/>
</dbReference>
<reference evidence="4 5" key="1">
    <citation type="journal article" date="2008" name="Int. J. Syst. Evol. Microbiol.">
        <title>Luteimonas marina sp. nov., isolated from seawater.</title>
        <authorList>
            <person name="Baik K.S."/>
            <person name="Park S.C."/>
            <person name="Kim M.S."/>
            <person name="Kim E.M."/>
            <person name="Park C."/>
            <person name="Chun J."/>
            <person name="Seong C.N."/>
        </authorList>
    </citation>
    <scope>NUCLEOTIDE SEQUENCE [LARGE SCALE GENOMIC DNA]</scope>
    <source>
        <strain evidence="4 5">FR1330</strain>
    </source>
</reference>
<dbReference type="GO" id="GO:0016787">
    <property type="term" value="F:hydrolase activity"/>
    <property type="evidence" value="ECO:0007669"/>
    <property type="project" value="UniProtKB-KW"/>
</dbReference>
<evidence type="ECO:0000313" key="4">
    <source>
        <dbReference type="EMBL" id="TWT21432.1"/>
    </source>
</evidence>
<dbReference type="SUPFAM" id="SSF53474">
    <property type="entry name" value="alpha/beta-Hydrolases"/>
    <property type="match status" value="1"/>
</dbReference>
<dbReference type="InterPro" id="IPR012349">
    <property type="entry name" value="Split_barrel_FMN-bd"/>
</dbReference>